<gene>
    <name evidence="2" type="ORF">D3876_18970</name>
</gene>
<dbReference type="EMBL" id="QYUM01000004">
    <property type="protein sequence ID" value="RJF85932.1"/>
    <property type="molecule type" value="Genomic_DNA"/>
</dbReference>
<accession>A0A418W7E1</accession>
<dbReference type="GO" id="GO:0006508">
    <property type="term" value="P:proteolysis"/>
    <property type="evidence" value="ECO:0007669"/>
    <property type="project" value="UniProtKB-KW"/>
</dbReference>
<dbReference type="AlphaFoldDB" id="A0A418W7E1"/>
<organism evidence="2 3">
    <name type="scientific">Sphingomonas cavernae</name>
    <dbReference type="NCBI Taxonomy" id="2320861"/>
    <lineage>
        <taxon>Bacteria</taxon>
        <taxon>Pseudomonadati</taxon>
        <taxon>Pseudomonadota</taxon>
        <taxon>Alphaproteobacteria</taxon>
        <taxon>Sphingomonadales</taxon>
        <taxon>Sphingomonadaceae</taxon>
        <taxon>Sphingomonas</taxon>
    </lineage>
</organism>
<dbReference type="OrthoDB" id="8210367at2"/>
<feature type="compositionally biased region" description="Pro residues" evidence="1">
    <location>
        <begin position="44"/>
        <end position="53"/>
    </location>
</feature>
<proteinExistence type="predicted"/>
<dbReference type="GO" id="GO:0008233">
    <property type="term" value="F:peptidase activity"/>
    <property type="evidence" value="ECO:0007669"/>
    <property type="project" value="UniProtKB-KW"/>
</dbReference>
<dbReference type="Pfam" id="PF13365">
    <property type="entry name" value="Trypsin_2"/>
    <property type="match status" value="1"/>
</dbReference>
<comment type="caution">
    <text evidence="2">The sequence shown here is derived from an EMBL/GenBank/DDBJ whole genome shotgun (WGS) entry which is preliminary data.</text>
</comment>
<evidence type="ECO:0000256" key="1">
    <source>
        <dbReference type="SAM" id="MobiDB-lite"/>
    </source>
</evidence>
<name>A0A418W7E1_9SPHN</name>
<sequence>MASRQGGCSLVPLMLLVVLAALFFGRDERSMRAPEINPRRPPVEEPLPLPDGQPVPEYGIDDSARPQDSQGTAFAISDNGLWMTAEHVVRACDRVGLSTGPAQAARVSEIYQSRVSDAALIADGLPSQRILPLAAREPAAGADGYHMGFPSGRPAVVHSQLIGPGSAVRGPGRTEPVLAWAEVARFPAFDHALGGISGGPTLDAAGAVVGINSAASERRGRVLTTRPGAAISLMRATRHAPGNAVVTPIAGIRDALARFQQYYDVGAIRPVYCDVAG</sequence>
<keyword evidence="2" id="KW-0645">Protease</keyword>
<dbReference type="InterPro" id="IPR009003">
    <property type="entry name" value="Peptidase_S1_PA"/>
</dbReference>
<feature type="compositionally biased region" description="Basic and acidic residues" evidence="1">
    <location>
        <begin position="33"/>
        <end position="43"/>
    </location>
</feature>
<keyword evidence="2" id="KW-0378">Hydrolase</keyword>
<dbReference type="RefSeq" id="WP_119765162.1">
    <property type="nucleotide sequence ID" value="NZ_QYUM01000004.1"/>
</dbReference>
<feature type="region of interest" description="Disordered" evidence="1">
    <location>
        <begin position="33"/>
        <end position="71"/>
    </location>
</feature>
<protein>
    <submittedName>
        <fullName evidence="2">Serine protease</fullName>
    </submittedName>
</protein>
<evidence type="ECO:0000313" key="2">
    <source>
        <dbReference type="EMBL" id="RJF85932.1"/>
    </source>
</evidence>
<dbReference type="Gene3D" id="2.40.10.120">
    <property type="match status" value="1"/>
</dbReference>
<keyword evidence="3" id="KW-1185">Reference proteome</keyword>
<dbReference type="Proteomes" id="UP000286100">
    <property type="component" value="Unassembled WGS sequence"/>
</dbReference>
<evidence type="ECO:0000313" key="3">
    <source>
        <dbReference type="Proteomes" id="UP000286100"/>
    </source>
</evidence>
<dbReference type="SUPFAM" id="SSF50494">
    <property type="entry name" value="Trypsin-like serine proteases"/>
    <property type="match status" value="1"/>
</dbReference>
<reference evidence="2 3" key="1">
    <citation type="submission" date="2018-09" db="EMBL/GenBank/DDBJ databases">
        <authorList>
            <person name="Zhu H."/>
        </authorList>
    </citation>
    <scope>NUCLEOTIDE SEQUENCE [LARGE SCALE GENOMIC DNA]</scope>
    <source>
        <strain evidence="2 3">K2R01-6</strain>
    </source>
</reference>